<proteinExistence type="predicted"/>
<comment type="caution">
    <text evidence="2">The sequence shown here is derived from an EMBL/GenBank/DDBJ whole genome shotgun (WGS) entry which is preliminary data.</text>
</comment>
<dbReference type="Proteomes" id="UP001642484">
    <property type="component" value="Unassembled WGS sequence"/>
</dbReference>
<evidence type="ECO:0000313" key="3">
    <source>
        <dbReference type="Proteomes" id="UP001642484"/>
    </source>
</evidence>
<evidence type="ECO:0000256" key="1">
    <source>
        <dbReference type="SAM" id="MobiDB-lite"/>
    </source>
</evidence>
<reference evidence="2 3" key="1">
    <citation type="submission" date="2024-02" db="EMBL/GenBank/DDBJ databases">
        <authorList>
            <person name="Chen Y."/>
            <person name="Shah S."/>
            <person name="Dougan E. K."/>
            <person name="Thang M."/>
            <person name="Chan C."/>
        </authorList>
    </citation>
    <scope>NUCLEOTIDE SEQUENCE [LARGE SCALE GENOMIC DNA]</scope>
</reference>
<sequence>MANLIDSEAHFQSRALEVGMSDGVRQSLRDGGVRTMSHLAFAIGQPNQPLTNDEVGAFLRTLLSREATLQEVALIKRITFEAQTDLVAFLRQGVEQQDDTLPKKIPFAERQTRMDALKTRLTGVAIKGELEPAHVVLERACQMYDQNIIKYLEPSVCISRTYEIQGSKQTRELAFEKGTIVLKNQDEKLSTVTDSELKLHFAFTRRAIALEFARIMSFDQRNEWETFLVEALHRESPPGYNKPSLAQVIQCDRAAWARLASTVHSVKQLIDGRFPVGEALLALRADPNITLYLAPVAKPVQIERPRDFPRPGPYGQQSEKGKGKKGKERGKGKGKGGAPPMPRQLIGKWHKTPQGEPLCFAYNTVDGCPNSTTVKPGERCSRGWHLCMEPKCQAKHSLTEHKH</sequence>
<accession>A0ABP0IBF1</accession>
<evidence type="ECO:0000313" key="2">
    <source>
        <dbReference type="EMBL" id="CAK8999910.1"/>
    </source>
</evidence>
<feature type="compositionally biased region" description="Basic residues" evidence="1">
    <location>
        <begin position="322"/>
        <end position="334"/>
    </location>
</feature>
<keyword evidence="3" id="KW-1185">Reference proteome</keyword>
<protein>
    <submittedName>
        <fullName evidence="2">Uncharacterized protein</fullName>
    </submittedName>
</protein>
<organism evidence="2 3">
    <name type="scientific">Durusdinium trenchii</name>
    <dbReference type="NCBI Taxonomy" id="1381693"/>
    <lineage>
        <taxon>Eukaryota</taxon>
        <taxon>Sar</taxon>
        <taxon>Alveolata</taxon>
        <taxon>Dinophyceae</taxon>
        <taxon>Suessiales</taxon>
        <taxon>Symbiodiniaceae</taxon>
        <taxon>Durusdinium</taxon>
    </lineage>
</organism>
<feature type="region of interest" description="Disordered" evidence="1">
    <location>
        <begin position="303"/>
        <end position="345"/>
    </location>
</feature>
<dbReference type="EMBL" id="CAXAMN010002493">
    <property type="protein sequence ID" value="CAK8999910.1"/>
    <property type="molecule type" value="Genomic_DNA"/>
</dbReference>
<name>A0ABP0IBF1_9DINO</name>
<gene>
    <name evidence="2" type="ORF">CCMP2556_LOCUS5851</name>
</gene>